<dbReference type="EMBL" id="JAAVVK010000002">
    <property type="protein sequence ID" value="NKE38679.1"/>
    <property type="molecule type" value="Genomic_DNA"/>
</dbReference>
<accession>A0A846U2D6</accession>
<proteinExistence type="predicted"/>
<dbReference type="Proteomes" id="UP000584587">
    <property type="component" value="Unassembled WGS sequence"/>
</dbReference>
<gene>
    <name evidence="1" type="ORF">HER12_02775</name>
</gene>
<dbReference type="RefSeq" id="WP_168105150.1">
    <property type="nucleotide sequence ID" value="NZ_CP051215.1"/>
</dbReference>
<organism evidence="1 2">
    <name type="scientific">Spiroplasma platyhelix PALS-1</name>
    <dbReference type="NCBI Taxonomy" id="1276218"/>
    <lineage>
        <taxon>Bacteria</taxon>
        <taxon>Bacillati</taxon>
        <taxon>Mycoplasmatota</taxon>
        <taxon>Mollicutes</taxon>
        <taxon>Entomoplasmatales</taxon>
        <taxon>Spiroplasmataceae</taxon>
        <taxon>Spiroplasma</taxon>
    </lineage>
</organism>
<comment type="caution">
    <text evidence="1">The sequence shown here is derived from an EMBL/GenBank/DDBJ whole genome shotgun (WGS) entry which is preliminary data.</text>
</comment>
<dbReference type="AlphaFoldDB" id="A0A846U2D6"/>
<keyword evidence="2" id="KW-1185">Reference proteome</keyword>
<protein>
    <submittedName>
        <fullName evidence="1">Uncharacterized protein</fullName>
    </submittedName>
</protein>
<evidence type="ECO:0000313" key="2">
    <source>
        <dbReference type="Proteomes" id="UP000584587"/>
    </source>
</evidence>
<evidence type="ECO:0000313" key="1">
    <source>
        <dbReference type="EMBL" id="NKE38679.1"/>
    </source>
</evidence>
<reference evidence="1 2" key="1">
    <citation type="submission" date="2020-04" db="EMBL/GenBank/DDBJ databases">
        <title>Complete genome sequence of Spiroplasma platyhelix ATCC 51748, an insect isolate.</title>
        <authorList>
            <person name="Green E.A."/>
            <person name="Klassen J.L."/>
        </authorList>
    </citation>
    <scope>NUCLEOTIDE SEQUENCE [LARGE SCALE GENOMIC DNA]</scope>
    <source>
        <strain evidence="1 2">PALS-1</strain>
    </source>
</reference>
<name>A0A846U2D6_9MOLU</name>
<sequence>MNKEQNQSHSNLNKDVTKSLNEIFEFVDTIDLTNLAAEDIEVDLPNFYQGLMELRAQARKAETKNLHIYLTNPEGETFGGRAAFPSDWLVIAFLIEKQSLKINRITFKATAKAPYLNTILVYYNHPELFPPNYQLVDEIGRINWLQINMKLWESYWTESVKLTYQLKI</sequence>